<dbReference type="GO" id="GO:0046872">
    <property type="term" value="F:metal ion binding"/>
    <property type="evidence" value="ECO:0007669"/>
    <property type="project" value="InterPro"/>
</dbReference>
<dbReference type="InterPro" id="IPR050361">
    <property type="entry name" value="MPP/UQCRC_Complex"/>
</dbReference>
<accession>A0A2P8DB21</accession>
<dbReference type="Proteomes" id="UP000240572">
    <property type="component" value="Unassembled WGS sequence"/>
</dbReference>
<evidence type="ECO:0000313" key="4">
    <source>
        <dbReference type="Proteomes" id="UP000240572"/>
    </source>
</evidence>
<dbReference type="Gene3D" id="3.30.830.10">
    <property type="entry name" value="Metalloenzyme, LuxS/M16 peptidase-like"/>
    <property type="match status" value="2"/>
</dbReference>
<dbReference type="AlphaFoldDB" id="A0A2P8DB21"/>
<comment type="caution">
    <text evidence="3">The sequence shown here is derived from an EMBL/GenBank/DDBJ whole genome shotgun (WGS) entry which is preliminary data.</text>
</comment>
<dbReference type="OrthoDB" id="9811314at2"/>
<feature type="domain" description="Peptidase M16 N-terminal" evidence="1">
    <location>
        <begin position="64"/>
        <end position="153"/>
    </location>
</feature>
<evidence type="ECO:0000259" key="1">
    <source>
        <dbReference type="Pfam" id="PF00675"/>
    </source>
</evidence>
<dbReference type="PANTHER" id="PTHR11851:SF224">
    <property type="entry name" value="PROCESSING PROTEASE"/>
    <property type="match status" value="1"/>
</dbReference>
<keyword evidence="4" id="KW-1185">Reference proteome</keyword>
<dbReference type="SUPFAM" id="SSF63411">
    <property type="entry name" value="LuxS/MPP-like metallohydrolase"/>
    <property type="match status" value="2"/>
</dbReference>
<name>A0A2P8DB21_9BACT</name>
<dbReference type="PANTHER" id="PTHR11851">
    <property type="entry name" value="METALLOPROTEASE"/>
    <property type="match status" value="1"/>
</dbReference>
<feature type="domain" description="Peptidase M16 C-terminal" evidence="2">
    <location>
        <begin position="184"/>
        <end position="362"/>
    </location>
</feature>
<dbReference type="InterPro" id="IPR011249">
    <property type="entry name" value="Metalloenz_LuxS/M16"/>
</dbReference>
<dbReference type="InterPro" id="IPR007863">
    <property type="entry name" value="Peptidase_M16_C"/>
</dbReference>
<protein>
    <submittedName>
        <fullName evidence="3">Putative Zn-dependent peptidase</fullName>
    </submittedName>
</protein>
<dbReference type="Pfam" id="PF05193">
    <property type="entry name" value="Peptidase_M16_C"/>
    <property type="match status" value="1"/>
</dbReference>
<dbReference type="RefSeq" id="WP_106521095.1">
    <property type="nucleotide sequence ID" value="NZ_PYGD01000001.1"/>
</dbReference>
<dbReference type="EMBL" id="PYGD01000001">
    <property type="protein sequence ID" value="PSK94387.1"/>
    <property type="molecule type" value="Genomic_DNA"/>
</dbReference>
<dbReference type="InterPro" id="IPR011765">
    <property type="entry name" value="Pept_M16_N"/>
</dbReference>
<evidence type="ECO:0000259" key="2">
    <source>
        <dbReference type="Pfam" id="PF05193"/>
    </source>
</evidence>
<evidence type="ECO:0000313" key="3">
    <source>
        <dbReference type="EMBL" id="PSK94387.1"/>
    </source>
</evidence>
<gene>
    <name evidence="3" type="ORF">B0I18_101542</name>
</gene>
<proteinExistence type="predicted"/>
<sequence>MLNRTVAPPIHDAVSFSFSLQPCNKVTSANGIPLYWLNAGTQDVVQIEWIFKAGLWQEPQTALAQAAAALLKNGSKNYSALQLNEALELYGASFHVSANNDYTVISLHTLTRHLPALLPVLKEIITEAAFPEEELAIYKQNAQQRLNLNLRKCDFVANRHIDAYLFGRQHPYGKYTEATDILALNREALRKFHSDYYRSANCIMLVAGRIDESHIALIDDFFGKTAWGATDATPAEPRYESQPAAEHHYRVTNDENGVQGAVRIARDFPNRKHPDFSPMIVLNTIFGGYFGSRLMANIREEKGFTYGISSQIYNYRNEGALLIATEAGKEVCEQTVAEVYKEMDLLCNVPVDEEELLLVKNYLLGSILGDLDGPFSIMQRWKNIILNELPEDQFEQNIAIYKSITPARLQELAQKYLRKEDYYELVVV</sequence>
<dbReference type="Pfam" id="PF00675">
    <property type="entry name" value="Peptidase_M16"/>
    <property type="match status" value="1"/>
</dbReference>
<reference evidence="3 4" key="1">
    <citation type="submission" date="2018-03" db="EMBL/GenBank/DDBJ databases">
        <title>Genomic Encyclopedia of Type Strains, Phase III (KMG-III): the genomes of soil and plant-associated and newly described type strains.</title>
        <authorList>
            <person name="Whitman W."/>
        </authorList>
    </citation>
    <scope>NUCLEOTIDE SEQUENCE [LARGE SCALE GENOMIC DNA]</scope>
    <source>
        <strain evidence="3 4">CGMCC 1.12700</strain>
    </source>
</reference>
<organism evidence="3 4">
    <name type="scientific">Taibaiella chishuiensis</name>
    <dbReference type="NCBI Taxonomy" id="1434707"/>
    <lineage>
        <taxon>Bacteria</taxon>
        <taxon>Pseudomonadati</taxon>
        <taxon>Bacteroidota</taxon>
        <taxon>Chitinophagia</taxon>
        <taxon>Chitinophagales</taxon>
        <taxon>Chitinophagaceae</taxon>
        <taxon>Taibaiella</taxon>
    </lineage>
</organism>